<name>A0A174VC50_9FIRM</name>
<comment type="function">
    <text evidence="4">Involved in urease metallocenter assembly. Binds nickel. Probably functions as a nickel donor during metallocenter assembly.</text>
</comment>
<evidence type="ECO:0000256" key="2">
    <source>
        <dbReference type="ARBA" id="ARBA00022596"/>
    </source>
</evidence>
<dbReference type="RefSeq" id="WP_006775452.1">
    <property type="nucleotide sequence ID" value="NZ_CABJBJ010000037.1"/>
</dbReference>
<dbReference type="EMBL" id="QSON01000003">
    <property type="protein sequence ID" value="RGJ05980.1"/>
    <property type="molecule type" value="Genomic_DNA"/>
</dbReference>
<dbReference type="GeneID" id="93150221"/>
<protein>
    <recommendedName>
        <fullName evidence="4">Urease accessory protein UreE</fullName>
    </recommendedName>
</protein>
<dbReference type="AlphaFoldDB" id="A0A174VC50"/>
<dbReference type="GO" id="GO:0016151">
    <property type="term" value="F:nickel cation binding"/>
    <property type="evidence" value="ECO:0007669"/>
    <property type="project" value="UniProtKB-UniRule"/>
</dbReference>
<dbReference type="InterPro" id="IPR004029">
    <property type="entry name" value="UreE_N"/>
</dbReference>
<proteinExistence type="inferred from homology"/>
<dbReference type="Gene3D" id="2.60.260.20">
    <property type="entry name" value="Urease metallochaperone UreE, N-terminal domain"/>
    <property type="match status" value="1"/>
</dbReference>
<dbReference type="SUPFAM" id="SSF69287">
    <property type="entry name" value="Urease metallochaperone UreE, N-terminal domain"/>
    <property type="match status" value="1"/>
</dbReference>
<evidence type="ECO:0000313" key="8">
    <source>
        <dbReference type="Proteomes" id="UP000263014"/>
    </source>
</evidence>
<dbReference type="Pfam" id="PF02814">
    <property type="entry name" value="UreE_N"/>
    <property type="match status" value="1"/>
</dbReference>
<evidence type="ECO:0000313" key="6">
    <source>
        <dbReference type="EMBL" id="MUB62765.1"/>
    </source>
</evidence>
<dbReference type="GO" id="GO:0006457">
    <property type="term" value="P:protein folding"/>
    <property type="evidence" value="ECO:0007669"/>
    <property type="project" value="InterPro"/>
</dbReference>
<evidence type="ECO:0000256" key="1">
    <source>
        <dbReference type="ARBA" id="ARBA00022490"/>
    </source>
</evidence>
<evidence type="ECO:0000256" key="3">
    <source>
        <dbReference type="ARBA" id="ARBA00023186"/>
    </source>
</evidence>
<evidence type="ECO:0000313" key="7">
    <source>
        <dbReference type="EMBL" id="RGJ05980.1"/>
    </source>
</evidence>
<keyword evidence="3 4" id="KW-0143">Chaperone</keyword>
<feature type="domain" description="UreE urease accessory N-terminal" evidence="5">
    <location>
        <begin position="7"/>
        <end position="73"/>
    </location>
</feature>
<comment type="caution">
    <text evidence="6">The sequence shown here is derived from an EMBL/GenBank/DDBJ whole genome shotgun (WGS) entry which is preliminary data.</text>
</comment>
<dbReference type="InterPro" id="IPR036118">
    <property type="entry name" value="UreE_N_sf"/>
</dbReference>
<dbReference type="PIRSF" id="PIRSF036402">
    <property type="entry name" value="Ureas_acces_UreE"/>
    <property type="match status" value="1"/>
</dbReference>
<dbReference type="Proteomes" id="UP000263014">
    <property type="component" value="Unassembled WGS sequence"/>
</dbReference>
<dbReference type="Proteomes" id="UP000434223">
    <property type="component" value="Unassembled WGS sequence"/>
</dbReference>
<dbReference type="SUPFAM" id="SSF69737">
    <property type="entry name" value="Urease metallochaperone UreE, C-terminal domain"/>
    <property type="match status" value="1"/>
</dbReference>
<keyword evidence="2 4" id="KW-0533">Nickel</keyword>
<dbReference type="SMART" id="SM00988">
    <property type="entry name" value="UreE_N"/>
    <property type="match status" value="1"/>
</dbReference>
<evidence type="ECO:0000256" key="4">
    <source>
        <dbReference type="HAMAP-Rule" id="MF_00822"/>
    </source>
</evidence>
<accession>A0A174VC50</accession>
<dbReference type="Gene3D" id="3.30.70.790">
    <property type="entry name" value="UreE, C-terminal domain"/>
    <property type="match status" value="1"/>
</dbReference>
<dbReference type="GO" id="GO:0005737">
    <property type="term" value="C:cytoplasm"/>
    <property type="evidence" value="ECO:0007669"/>
    <property type="project" value="UniProtKB-SubCell"/>
</dbReference>
<dbReference type="HAMAP" id="MF_00822">
    <property type="entry name" value="UreE"/>
    <property type="match status" value="1"/>
</dbReference>
<evidence type="ECO:0000259" key="5">
    <source>
        <dbReference type="SMART" id="SM00988"/>
    </source>
</evidence>
<reference evidence="6 9" key="2">
    <citation type="submission" date="2019-09" db="EMBL/GenBank/DDBJ databases">
        <title>Draft genome sequencing of Hungatella hathewayi 123Y-2.</title>
        <authorList>
            <person name="Lv Q."/>
            <person name="Li S."/>
        </authorList>
    </citation>
    <scope>NUCLEOTIDE SEQUENCE [LARGE SCALE GENOMIC DNA]</scope>
    <source>
        <strain evidence="6 9">123Y-2</strain>
    </source>
</reference>
<organism evidence="6 9">
    <name type="scientific">Hungatella hathewayi</name>
    <dbReference type="NCBI Taxonomy" id="154046"/>
    <lineage>
        <taxon>Bacteria</taxon>
        <taxon>Bacillati</taxon>
        <taxon>Bacillota</taxon>
        <taxon>Clostridia</taxon>
        <taxon>Lachnospirales</taxon>
        <taxon>Lachnospiraceae</taxon>
        <taxon>Hungatella</taxon>
    </lineage>
</organism>
<dbReference type="OrthoDB" id="9810882at2"/>
<dbReference type="GO" id="GO:0051082">
    <property type="term" value="F:unfolded protein binding"/>
    <property type="evidence" value="ECO:0007669"/>
    <property type="project" value="UniProtKB-UniRule"/>
</dbReference>
<dbReference type="InterPro" id="IPR012406">
    <property type="entry name" value="UreE"/>
</dbReference>
<comment type="subcellular location">
    <subcellularLocation>
        <location evidence="4">Cytoplasm</location>
    </subcellularLocation>
</comment>
<keyword evidence="1 4" id="KW-0963">Cytoplasm</keyword>
<sequence length="160" mass="18278">MIVCEEILGNVKDKEFSGCFRDEVEIEWHEAYKRINQKTTKGDREIGIRLGTEILTRGLRDGDVLYREGDTVITVCVPPCEVIVIDVREDHARMACKVCYEIGNKHAALMWGDTKLQFITPYNEPTLVLLSKLHGVTVWSDVRKLDFDRSISSKVSSHTH</sequence>
<comment type="similarity">
    <text evidence="4">Belongs to the UreE family.</text>
</comment>
<evidence type="ECO:0000313" key="9">
    <source>
        <dbReference type="Proteomes" id="UP000434223"/>
    </source>
</evidence>
<reference evidence="7 8" key="1">
    <citation type="submission" date="2018-08" db="EMBL/GenBank/DDBJ databases">
        <title>A genome reference for cultivated species of the human gut microbiota.</title>
        <authorList>
            <person name="Zou Y."/>
            <person name="Xue W."/>
            <person name="Luo G."/>
        </authorList>
    </citation>
    <scope>NUCLEOTIDE SEQUENCE [LARGE SCALE GENOMIC DNA]</scope>
    <source>
        <strain evidence="7 8">TM09-12</strain>
    </source>
</reference>
<dbReference type="EMBL" id="WNME01000003">
    <property type="protein sequence ID" value="MUB62765.1"/>
    <property type="molecule type" value="Genomic_DNA"/>
</dbReference>
<gene>
    <name evidence="4" type="primary">ureE</name>
    <name evidence="7" type="ORF">DXD79_08180</name>
    <name evidence="6" type="ORF">GNE07_06790</name>
</gene>